<accession>A0A1H9DL31</accession>
<sequence length="89" mass="9912">MLNKVRSWKLEVGSKVLFSTIAFCLLPFASIAQCAMCRASLQNEANKAAAEGVNDGIVYLMAIPYILVAAVFYAVWRLRQKKKEATNQQ</sequence>
<keyword evidence="1" id="KW-0472">Membrane</keyword>
<dbReference type="RefSeq" id="WP_091469500.1">
    <property type="nucleotide sequence ID" value="NZ_FOEI01000007.1"/>
</dbReference>
<evidence type="ECO:0000256" key="1">
    <source>
        <dbReference type="SAM" id="Phobius"/>
    </source>
</evidence>
<name>A0A1H9DL31_9FLAO</name>
<evidence type="ECO:0000313" key="3">
    <source>
        <dbReference type="Proteomes" id="UP000198648"/>
    </source>
</evidence>
<gene>
    <name evidence="2" type="ORF">SAMN05444005_107104</name>
</gene>
<dbReference type="OrthoDB" id="678747at2"/>
<dbReference type="EMBL" id="FOEI01000007">
    <property type="protein sequence ID" value="SEQ14206.1"/>
    <property type="molecule type" value="Genomic_DNA"/>
</dbReference>
<dbReference type="STRING" id="1299341.SAMN05444005_107104"/>
<dbReference type="AlphaFoldDB" id="A0A1H9DL31"/>
<dbReference type="Proteomes" id="UP000198648">
    <property type="component" value="Unassembled WGS sequence"/>
</dbReference>
<proteinExistence type="predicted"/>
<keyword evidence="3" id="KW-1185">Reference proteome</keyword>
<evidence type="ECO:0000313" key="2">
    <source>
        <dbReference type="EMBL" id="SEQ14206.1"/>
    </source>
</evidence>
<organism evidence="2 3">
    <name type="scientific">Flavobacterium urocaniciphilum</name>
    <dbReference type="NCBI Taxonomy" id="1299341"/>
    <lineage>
        <taxon>Bacteria</taxon>
        <taxon>Pseudomonadati</taxon>
        <taxon>Bacteroidota</taxon>
        <taxon>Flavobacteriia</taxon>
        <taxon>Flavobacteriales</taxon>
        <taxon>Flavobacteriaceae</taxon>
        <taxon>Flavobacterium</taxon>
    </lineage>
</organism>
<reference evidence="2 3" key="1">
    <citation type="submission" date="2016-10" db="EMBL/GenBank/DDBJ databases">
        <authorList>
            <person name="de Groot N.N."/>
        </authorList>
    </citation>
    <scope>NUCLEOTIDE SEQUENCE [LARGE SCALE GENOMIC DNA]</scope>
    <source>
        <strain evidence="2 3">DSM 27078</strain>
    </source>
</reference>
<feature type="transmembrane region" description="Helical" evidence="1">
    <location>
        <begin position="58"/>
        <end position="76"/>
    </location>
</feature>
<keyword evidence="1" id="KW-1133">Transmembrane helix</keyword>
<protein>
    <submittedName>
        <fullName evidence="2">Uncharacterized protein</fullName>
    </submittedName>
</protein>
<keyword evidence="1" id="KW-0812">Transmembrane</keyword>